<feature type="transmembrane region" description="Helical" evidence="6">
    <location>
        <begin position="285"/>
        <end position="304"/>
    </location>
</feature>
<dbReference type="AlphaFoldDB" id="A0A2N5Y5H9"/>
<feature type="transmembrane region" description="Helical" evidence="6">
    <location>
        <begin position="67"/>
        <end position="93"/>
    </location>
</feature>
<dbReference type="Gene3D" id="1.10.4160.10">
    <property type="entry name" value="Hydantoin permease"/>
    <property type="match status" value="1"/>
</dbReference>
<feature type="transmembrane region" description="Helical" evidence="6">
    <location>
        <begin position="179"/>
        <end position="199"/>
    </location>
</feature>
<feature type="transmembrane region" description="Helical" evidence="6">
    <location>
        <begin position="32"/>
        <end position="55"/>
    </location>
</feature>
<keyword evidence="8" id="KW-1185">Reference proteome</keyword>
<dbReference type="InterPro" id="IPR030191">
    <property type="entry name" value="CodB"/>
</dbReference>
<feature type="transmembrane region" description="Helical" evidence="6">
    <location>
        <begin position="7"/>
        <end position="26"/>
    </location>
</feature>
<comment type="subcellular location">
    <subcellularLocation>
        <location evidence="1">Membrane</location>
        <topology evidence="1">Multi-pass membrane protein</topology>
    </subcellularLocation>
</comment>
<gene>
    <name evidence="7" type="ORF">CWI75_04570</name>
</gene>
<evidence type="ECO:0008006" key="9">
    <source>
        <dbReference type="Google" id="ProtNLM"/>
    </source>
</evidence>
<comment type="similarity">
    <text evidence="2">Belongs to the purine-cytosine permease (2.A.39) family.</text>
</comment>
<feature type="transmembrane region" description="Helical" evidence="6">
    <location>
        <begin position="355"/>
        <end position="371"/>
    </location>
</feature>
<dbReference type="PANTHER" id="PTHR30569:SF0">
    <property type="entry name" value="CYTOSINE PERMEASE"/>
    <property type="match status" value="1"/>
</dbReference>
<dbReference type="InterPro" id="IPR001248">
    <property type="entry name" value="Pur-cyt_permease"/>
</dbReference>
<evidence type="ECO:0000256" key="6">
    <source>
        <dbReference type="SAM" id="Phobius"/>
    </source>
</evidence>
<protein>
    <recommendedName>
        <fullName evidence="9">Cytosine permease</fullName>
    </recommendedName>
</protein>
<evidence type="ECO:0000256" key="2">
    <source>
        <dbReference type="ARBA" id="ARBA00008974"/>
    </source>
</evidence>
<dbReference type="PANTHER" id="PTHR30569">
    <property type="entry name" value="CYTOSINE TRANSPORTER CODB"/>
    <property type="match status" value="1"/>
</dbReference>
<sequence length="411" mass="43084">MSGVHIALVIIGGTIGMAVFLVSAQIGGSLGLYHAAWAFAAGCLILAVMGSLTSYVGASTRLTTYQLCAHAFGGVGAQLVNTVIALSLIGWFAVISNTLGSLSDFVFSRLYGWQLPVAFYVVASSTAIVLVTVTGFRGIDKIALWMTPAMLLLVLYAAVGSIDQVADWSRPVDGATEMSFSAAVSAVVGSYIAGVIIQPDYSRFARNTKHAVGAAFIALGICFPSVMFLAAIPGSALSQVDLRGLLLAMGVGLPAFSLLFLGAWSSNVLCLYSSSLSMSTVVRRIAYWKVVVTIGVLGTLLALVDAQIYLVNFLVLLGITIPPLGAIYLVEALLLTRPAVADTTSSPARPQTTQWRALLAWVLATGFGFGVQNELLAITGVSSIDAILVSAVVFLLLNRGRFRRPVLIAAV</sequence>
<organism evidence="7 8">
    <name type="scientific">Kineobactrum sediminis</name>
    <dbReference type="NCBI Taxonomy" id="1905677"/>
    <lineage>
        <taxon>Bacteria</taxon>
        <taxon>Pseudomonadati</taxon>
        <taxon>Pseudomonadota</taxon>
        <taxon>Gammaproteobacteria</taxon>
        <taxon>Cellvibrionales</taxon>
        <taxon>Halieaceae</taxon>
        <taxon>Kineobactrum</taxon>
    </lineage>
</organism>
<accession>A0A2N5Y5H9</accession>
<feature type="transmembrane region" description="Helical" evidence="6">
    <location>
        <begin position="113"/>
        <end position="135"/>
    </location>
</feature>
<feature type="transmembrane region" description="Helical" evidence="6">
    <location>
        <begin position="244"/>
        <end position="264"/>
    </location>
</feature>
<evidence type="ECO:0000256" key="5">
    <source>
        <dbReference type="ARBA" id="ARBA00023136"/>
    </source>
</evidence>
<evidence type="ECO:0000256" key="1">
    <source>
        <dbReference type="ARBA" id="ARBA00004141"/>
    </source>
</evidence>
<keyword evidence="5 6" id="KW-0472">Membrane</keyword>
<dbReference type="GO" id="GO:0015209">
    <property type="term" value="F:cytosine transmembrane transporter activity"/>
    <property type="evidence" value="ECO:0007669"/>
    <property type="project" value="InterPro"/>
</dbReference>
<dbReference type="EMBL" id="PKLZ01000002">
    <property type="protein sequence ID" value="PLW83629.1"/>
    <property type="molecule type" value="Genomic_DNA"/>
</dbReference>
<feature type="transmembrane region" description="Helical" evidence="6">
    <location>
        <begin position="211"/>
        <end position="232"/>
    </location>
</feature>
<keyword evidence="3 6" id="KW-0812">Transmembrane</keyword>
<evidence type="ECO:0000313" key="7">
    <source>
        <dbReference type="EMBL" id="PLW83629.1"/>
    </source>
</evidence>
<reference evidence="8" key="1">
    <citation type="submission" date="2017-11" db="EMBL/GenBank/DDBJ databases">
        <title>The draft genome sequence of Chromatocurvus sp. F02.</title>
        <authorList>
            <person name="Du Z.-J."/>
            <person name="Chang Y.-Q."/>
        </authorList>
    </citation>
    <scope>NUCLEOTIDE SEQUENCE [LARGE SCALE GENOMIC DNA]</scope>
    <source>
        <strain evidence="8">F02</strain>
    </source>
</reference>
<evidence type="ECO:0000256" key="3">
    <source>
        <dbReference type="ARBA" id="ARBA00022692"/>
    </source>
</evidence>
<keyword evidence="4 6" id="KW-1133">Transmembrane helix</keyword>
<feature type="transmembrane region" description="Helical" evidence="6">
    <location>
        <begin position="377"/>
        <end position="397"/>
    </location>
</feature>
<dbReference type="Pfam" id="PF02133">
    <property type="entry name" value="Transp_cyt_pur"/>
    <property type="match status" value="1"/>
</dbReference>
<name>A0A2N5Y5H9_9GAMM</name>
<dbReference type="Proteomes" id="UP000234845">
    <property type="component" value="Unassembled WGS sequence"/>
</dbReference>
<feature type="transmembrane region" description="Helical" evidence="6">
    <location>
        <begin position="142"/>
        <end position="159"/>
    </location>
</feature>
<dbReference type="GO" id="GO:0005886">
    <property type="term" value="C:plasma membrane"/>
    <property type="evidence" value="ECO:0007669"/>
    <property type="project" value="TreeGrafter"/>
</dbReference>
<proteinExistence type="inferred from homology"/>
<comment type="caution">
    <text evidence="7">The sequence shown here is derived from an EMBL/GenBank/DDBJ whole genome shotgun (WGS) entry which is preliminary data.</text>
</comment>
<feature type="transmembrane region" description="Helical" evidence="6">
    <location>
        <begin position="310"/>
        <end position="334"/>
    </location>
</feature>
<evidence type="ECO:0000256" key="4">
    <source>
        <dbReference type="ARBA" id="ARBA00022989"/>
    </source>
</evidence>
<evidence type="ECO:0000313" key="8">
    <source>
        <dbReference type="Proteomes" id="UP000234845"/>
    </source>
</evidence>